<dbReference type="AlphaFoldDB" id="A0A438N045"/>
<dbReference type="GO" id="GO:0003824">
    <property type="term" value="F:catalytic activity"/>
    <property type="evidence" value="ECO:0007669"/>
    <property type="project" value="InterPro"/>
</dbReference>
<comment type="caution">
    <text evidence="3">The sequence shown here is derived from an EMBL/GenBank/DDBJ whole genome shotgun (WGS) entry which is preliminary data.</text>
</comment>
<dbReference type="Pfam" id="PF00378">
    <property type="entry name" value="ECH_1"/>
    <property type="match status" value="1"/>
</dbReference>
<dbReference type="VEuPathDB" id="FungiDB:PV10_04021"/>
<proteinExistence type="inferred from homology"/>
<dbReference type="InterPro" id="IPR029045">
    <property type="entry name" value="ClpP/crotonase-like_dom_sf"/>
</dbReference>
<reference evidence="3 4" key="1">
    <citation type="submission" date="2017-03" db="EMBL/GenBank/DDBJ databases">
        <title>Genomes of endolithic fungi from Antarctica.</title>
        <authorList>
            <person name="Coleine C."/>
            <person name="Masonjones S."/>
            <person name="Stajich J.E."/>
        </authorList>
    </citation>
    <scope>NUCLEOTIDE SEQUENCE [LARGE SCALE GENOMIC DNA]</scope>
    <source>
        <strain evidence="3 4">CCFEE 6314</strain>
    </source>
</reference>
<dbReference type="EMBL" id="NAJM01000032">
    <property type="protein sequence ID" value="RVX69071.1"/>
    <property type="molecule type" value="Genomic_DNA"/>
</dbReference>
<evidence type="ECO:0000256" key="1">
    <source>
        <dbReference type="ARBA" id="ARBA00005254"/>
    </source>
</evidence>
<dbReference type="OrthoDB" id="2139957at2759"/>
<protein>
    <recommendedName>
        <fullName evidence="5">Enoyl-CoA hydratase</fullName>
    </recommendedName>
</protein>
<dbReference type="Proteomes" id="UP000288859">
    <property type="component" value="Unassembled WGS sequence"/>
</dbReference>
<dbReference type="SUPFAM" id="SSF52096">
    <property type="entry name" value="ClpP/crotonase"/>
    <property type="match status" value="1"/>
</dbReference>
<dbReference type="InterPro" id="IPR018376">
    <property type="entry name" value="Enoyl-CoA_hyd/isom_CS"/>
</dbReference>
<name>A0A438N045_EXOME</name>
<evidence type="ECO:0008006" key="5">
    <source>
        <dbReference type="Google" id="ProtNLM"/>
    </source>
</evidence>
<dbReference type="GO" id="GO:0005739">
    <property type="term" value="C:mitochondrion"/>
    <property type="evidence" value="ECO:0007669"/>
    <property type="project" value="TreeGrafter"/>
</dbReference>
<organism evidence="3 4">
    <name type="scientific">Exophiala mesophila</name>
    <name type="common">Black yeast-like fungus</name>
    <dbReference type="NCBI Taxonomy" id="212818"/>
    <lineage>
        <taxon>Eukaryota</taxon>
        <taxon>Fungi</taxon>
        <taxon>Dikarya</taxon>
        <taxon>Ascomycota</taxon>
        <taxon>Pezizomycotina</taxon>
        <taxon>Eurotiomycetes</taxon>
        <taxon>Chaetothyriomycetidae</taxon>
        <taxon>Chaetothyriales</taxon>
        <taxon>Herpotrichiellaceae</taxon>
        <taxon>Exophiala</taxon>
    </lineage>
</organism>
<accession>A0A438N045</accession>
<gene>
    <name evidence="3" type="ORF">B0A52_06784</name>
</gene>
<dbReference type="PANTHER" id="PTHR11941">
    <property type="entry name" value="ENOYL-COA HYDRATASE-RELATED"/>
    <property type="match status" value="1"/>
</dbReference>
<sequence length="260" mass="28133">MIVTINRPRRMNSIPYALHWQLDTLWSFFDAEESLRVGIITGAGTKAFCAGSDLIEIDQVNSENQSAVQSNSPWAKSHPNTGFAGLSRRVGRKPIIAAVNGLALGGGMEIVLNCDMVIASPTSSFGLPEAHRGLYASGGGLPRLLRTVGLPVASDMALTGRRFTVSEALGYHLINRVSNTPESLIAEAVEIATTIANISPDAIIVTRAALREAWETASVERAFQLTHERFDKKLMKGANAKEGLAAFREKRLPVWQPAKL</sequence>
<evidence type="ECO:0000313" key="4">
    <source>
        <dbReference type="Proteomes" id="UP000288859"/>
    </source>
</evidence>
<dbReference type="GO" id="GO:0006635">
    <property type="term" value="P:fatty acid beta-oxidation"/>
    <property type="evidence" value="ECO:0007669"/>
    <property type="project" value="TreeGrafter"/>
</dbReference>
<dbReference type="PROSITE" id="PS00166">
    <property type="entry name" value="ENOYL_COA_HYDRATASE"/>
    <property type="match status" value="1"/>
</dbReference>
<dbReference type="CDD" id="cd06558">
    <property type="entry name" value="crotonase-like"/>
    <property type="match status" value="1"/>
</dbReference>
<comment type="similarity">
    <text evidence="1 2">Belongs to the enoyl-CoA hydratase/isomerase family.</text>
</comment>
<dbReference type="PANTHER" id="PTHR11941:SF68">
    <property type="entry name" value="CARNITINYL-COA DEHYDRATASE"/>
    <property type="match status" value="1"/>
</dbReference>
<dbReference type="Gene3D" id="3.90.226.10">
    <property type="entry name" value="2-enoyl-CoA Hydratase, Chain A, domain 1"/>
    <property type="match status" value="1"/>
</dbReference>
<dbReference type="InterPro" id="IPR001753">
    <property type="entry name" value="Enoyl-CoA_hydra/iso"/>
</dbReference>
<evidence type="ECO:0000256" key="2">
    <source>
        <dbReference type="RuleBase" id="RU003707"/>
    </source>
</evidence>
<evidence type="ECO:0000313" key="3">
    <source>
        <dbReference type="EMBL" id="RVX69071.1"/>
    </source>
</evidence>